<dbReference type="GO" id="GO:0003676">
    <property type="term" value="F:nucleic acid binding"/>
    <property type="evidence" value="ECO:0007669"/>
    <property type="project" value="InterPro"/>
</dbReference>
<dbReference type="Pfam" id="PF00665">
    <property type="entry name" value="rve"/>
    <property type="match status" value="1"/>
</dbReference>
<comment type="caution">
    <text evidence="3">The sequence shown here is derived from an EMBL/GenBank/DDBJ whole genome shotgun (WGS) entry which is preliminary data.</text>
</comment>
<dbReference type="GO" id="GO:0006508">
    <property type="term" value="P:proteolysis"/>
    <property type="evidence" value="ECO:0007669"/>
    <property type="project" value="UniProtKB-KW"/>
</dbReference>
<proteinExistence type="predicted"/>
<dbReference type="Proteomes" id="UP001054821">
    <property type="component" value="Chromosome 4"/>
</dbReference>
<dbReference type="InterPro" id="IPR012337">
    <property type="entry name" value="RNaseH-like_sf"/>
</dbReference>
<dbReference type="GO" id="GO:0008233">
    <property type="term" value="F:peptidase activity"/>
    <property type="evidence" value="ECO:0007669"/>
    <property type="project" value="UniProtKB-KW"/>
</dbReference>
<dbReference type="InterPro" id="IPR054722">
    <property type="entry name" value="PolX-like_BBD"/>
</dbReference>
<dbReference type="PANTHER" id="PTHR42648:SF18">
    <property type="entry name" value="RETROTRANSPOSON, UNCLASSIFIED-LIKE PROTEIN"/>
    <property type="match status" value="1"/>
</dbReference>
<name>A0AAD4W519_PRUDU</name>
<gene>
    <name evidence="3" type="ORF">L3X38_026221</name>
</gene>
<dbReference type="InterPro" id="IPR001584">
    <property type="entry name" value="Integrase_cat-core"/>
</dbReference>
<dbReference type="PROSITE" id="PS50994">
    <property type="entry name" value="INTEGRASE"/>
    <property type="match status" value="1"/>
</dbReference>
<dbReference type="SUPFAM" id="SSF53098">
    <property type="entry name" value="Ribonuclease H-like"/>
    <property type="match status" value="1"/>
</dbReference>
<dbReference type="EMBL" id="JAJFAZ020000004">
    <property type="protein sequence ID" value="KAI5336087.1"/>
    <property type="molecule type" value="Genomic_DNA"/>
</dbReference>
<dbReference type="Pfam" id="PF13976">
    <property type="entry name" value="gag_pre-integrs"/>
    <property type="match status" value="1"/>
</dbReference>
<dbReference type="GO" id="GO:0015074">
    <property type="term" value="P:DNA integration"/>
    <property type="evidence" value="ECO:0007669"/>
    <property type="project" value="InterPro"/>
</dbReference>
<dbReference type="AlphaFoldDB" id="A0AAD4W519"/>
<dbReference type="InterPro" id="IPR025724">
    <property type="entry name" value="GAG-pre-integrase_dom"/>
</dbReference>
<keyword evidence="4" id="KW-1185">Reference proteome</keyword>
<evidence type="ECO:0000256" key="1">
    <source>
        <dbReference type="ARBA" id="ARBA00022670"/>
    </source>
</evidence>
<reference evidence="3 4" key="1">
    <citation type="journal article" date="2022" name="G3 (Bethesda)">
        <title>Whole-genome sequence and methylome profiling of the almond [Prunus dulcis (Mill.) D.A. Webb] cultivar 'Nonpareil'.</title>
        <authorList>
            <person name="D'Amico-Willman K.M."/>
            <person name="Ouma W.Z."/>
            <person name="Meulia T."/>
            <person name="Sideli G.M."/>
            <person name="Gradziel T.M."/>
            <person name="Fresnedo-Ramirez J."/>
        </authorList>
    </citation>
    <scope>NUCLEOTIDE SEQUENCE [LARGE SCALE GENOMIC DNA]</scope>
    <source>
        <strain evidence="3">Clone GOH B32 T37-40</strain>
    </source>
</reference>
<dbReference type="InterPro" id="IPR039537">
    <property type="entry name" value="Retrotran_Ty1/copia-like"/>
</dbReference>
<sequence>MTGNEDLLVDIDKNMIAKIEMGTGQLVEVTGKGNLVVETKIGKRYIKKVMLVPGLKENLLNVGQMMEHGYYLGFGDHKVEIYDDSSYSNMVAKVQMRGNRRFPMKLHSRIHTAYKISVCHSTTMWHRRLGHLNMSSLKLLQAQEMVVGLLEINAVKEVCEGCVLGKQCRETFPRAATTRASTPLELIHSDICGPMQIVTKASNRYFLTFIDDCTRMCWIYFLRYKSEAFNVFKRFKATVELQSGYMLRKLRSDKGGEYKSIEFNKFCEEMGMERQLTVAYSPQQNGVAERKNRTIVEMAKCMMFEKKMPLEFWAEAVNTAVYILNRCPTKALEKKTTFEAYSGRKPGIKHLRVFGSLCSVLCTCPKPTEAETGLGKQKMLVGIGMHNAVFQFHSLKWSLKRRKRSMTQL</sequence>
<keyword evidence="1" id="KW-0645">Protease</keyword>
<evidence type="ECO:0000313" key="3">
    <source>
        <dbReference type="EMBL" id="KAI5336087.1"/>
    </source>
</evidence>
<evidence type="ECO:0000259" key="2">
    <source>
        <dbReference type="PROSITE" id="PS50994"/>
    </source>
</evidence>
<dbReference type="PANTHER" id="PTHR42648">
    <property type="entry name" value="TRANSPOSASE, PUTATIVE-RELATED"/>
    <property type="match status" value="1"/>
</dbReference>
<protein>
    <recommendedName>
        <fullName evidence="2">Integrase catalytic domain-containing protein</fullName>
    </recommendedName>
</protein>
<feature type="domain" description="Integrase catalytic" evidence="2">
    <location>
        <begin position="179"/>
        <end position="345"/>
    </location>
</feature>
<dbReference type="Gene3D" id="3.30.420.10">
    <property type="entry name" value="Ribonuclease H-like superfamily/Ribonuclease H"/>
    <property type="match status" value="1"/>
</dbReference>
<dbReference type="Pfam" id="PF22936">
    <property type="entry name" value="Pol_BBD"/>
    <property type="match status" value="1"/>
</dbReference>
<accession>A0AAD4W519</accession>
<organism evidence="3 4">
    <name type="scientific">Prunus dulcis</name>
    <name type="common">Almond</name>
    <name type="synonym">Amygdalus dulcis</name>
    <dbReference type="NCBI Taxonomy" id="3755"/>
    <lineage>
        <taxon>Eukaryota</taxon>
        <taxon>Viridiplantae</taxon>
        <taxon>Streptophyta</taxon>
        <taxon>Embryophyta</taxon>
        <taxon>Tracheophyta</taxon>
        <taxon>Spermatophyta</taxon>
        <taxon>Magnoliopsida</taxon>
        <taxon>eudicotyledons</taxon>
        <taxon>Gunneridae</taxon>
        <taxon>Pentapetalae</taxon>
        <taxon>rosids</taxon>
        <taxon>fabids</taxon>
        <taxon>Rosales</taxon>
        <taxon>Rosaceae</taxon>
        <taxon>Amygdaloideae</taxon>
        <taxon>Amygdaleae</taxon>
        <taxon>Prunus</taxon>
    </lineage>
</organism>
<dbReference type="InterPro" id="IPR036397">
    <property type="entry name" value="RNaseH_sf"/>
</dbReference>
<keyword evidence="1" id="KW-0378">Hydrolase</keyword>
<evidence type="ECO:0000313" key="4">
    <source>
        <dbReference type="Proteomes" id="UP001054821"/>
    </source>
</evidence>